<reference evidence="1 2" key="1">
    <citation type="submission" date="2020-08" db="EMBL/GenBank/DDBJ databases">
        <title>Sequencing the genomes of 1000 actinobacteria strains.</title>
        <authorList>
            <person name="Klenk H.-P."/>
        </authorList>
    </citation>
    <scope>NUCLEOTIDE SEQUENCE [LARGE SCALE GENOMIC DNA]</scope>
    <source>
        <strain evidence="1 2">DSM 43582</strain>
    </source>
</reference>
<gene>
    <name evidence="1" type="ORF">BJY24_005701</name>
</gene>
<evidence type="ECO:0000313" key="1">
    <source>
        <dbReference type="EMBL" id="MBB5916789.1"/>
    </source>
</evidence>
<sequence>MVIELRYSTVRGTVTKAVRISADGHREESVAVGKFGTVLRWLAETR</sequence>
<keyword evidence="2" id="KW-1185">Reference proteome</keyword>
<dbReference type="Proteomes" id="UP000540412">
    <property type="component" value="Unassembled WGS sequence"/>
</dbReference>
<evidence type="ECO:0000313" key="2">
    <source>
        <dbReference type="Proteomes" id="UP000540412"/>
    </source>
</evidence>
<dbReference type="EMBL" id="JACHIT010000002">
    <property type="protein sequence ID" value="MBB5916789.1"/>
    <property type="molecule type" value="Genomic_DNA"/>
</dbReference>
<accession>A0A7W9UKS0</accession>
<name>A0A7W9UKS0_9NOCA</name>
<comment type="caution">
    <text evidence="1">The sequence shown here is derived from an EMBL/GenBank/DDBJ whole genome shotgun (WGS) entry which is preliminary data.</text>
</comment>
<proteinExistence type="predicted"/>
<dbReference type="AlphaFoldDB" id="A0A7W9UKS0"/>
<dbReference type="RefSeq" id="WP_157185780.1">
    <property type="nucleotide sequence ID" value="NZ_JACHIT010000002.1"/>
</dbReference>
<protein>
    <submittedName>
        <fullName evidence="1">Uncharacterized protein</fullName>
    </submittedName>
</protein>
<organism evidence="1 2">
    <name type="scientific">Nocardia transvalensis</name>
    <dbReference type="NCBI Taxonomy" id="37333"/>
    <lineage>
        <taxon>Bacteria</taxon>
        <taxon>Bacillati</taxon>
        <taxon>Actinomycetota</taxon>
        <taxon>Actinomycetes</taxon>
        <taxon>Mycobacteriales</taxon>
        <taxon>Nocardiaceae</taxon>
        <taxon>Nocardia</taxon>
    </lineage>
</organism>